<dbReference type="AlphaFoldDB" id="A0A2J6RLQ6"/>
<feature type="compositionally biased region" description="Gly residues" evidence="1">
    <location>
        <begin position="408"/>
        <end position="424"/>
    </location>
</feature>
<evidence type="ECO:0008006" key="4">
    <source>
        <dbReference type="Google" id="ProtNLM"/>
    </source>
</evidence>
<sequence>MAFRWSAGDIAECVKLLIKIGTVLKDSRDSTAEYQSTVDFLKGVETTVQGVGNILQNHPGLTLQAAFEEHAAALLAAVTRFKEKIEGYDASLGANATASKTKKTWREIRLTLFGHIEELKLAVSYPQSVVNDLIGLQGLDILLNLSEKPTLSPQQFQDSTDEILRNFPILDTAIETLRSDIAVHFTTMQQTTESTAQSHFDQIRQNLSDGNILQRSFTAQAQADTEARDLWRSQVQISISEIQAKAQQHVEALQEVKQTQETNNLHSMQAALQAFSWRNVARPATSRPIVTVIRKTVIKNVRPPRNAPATRDGSSQGGSSQKGNSQGGKSQGGSSRGVGSQGGISRGESSRGGSKQGGGDPGRVNVRGGESSRGSSLGASRSRGGLPSRGSNSRGGDSRGGISKRGSSKGGNTQGGDSRGGSSKGGSNPRGSGSHGGNSNRGSSSRGGDSRGGSANRGPSTRGNSSGGGSSRGGNAQGGNSRGSNSRGGSAKRGSSFQGGDTHGGSANRGTSTRGNSRGGGSSRGGISRGNNNIRRGSGRGK</sequence>
<dbReference type="Proteomes" id="UP000235786">
    <property type="component" value="Unassembled WGS sequence"/>
</dbReference>
<feature type="region of interest" description="Disordered" evidence="1">
    <location>
        <begin position="300"/>
        <end position="542"/>
    </location>
</feature>
<feature type="compositionally biased region" description="Gly residues" evidence="1">
    <location>
        <begin position="517"/>
        <end position="528"/>
    </location>
</feature>
<dbReference type="PANTHER" id="PTHR38886:SF1">
    <property type="entry name" value="NACHT-NTPASE AND P-LOOP NTPASES N-TERMINAL DOMAIN-CONTAINING PROTEIN"/>
    <property type="match status" value="1"/>
</dbReference>
<evidence type="ECO:0000313" key="2">
    <source>
        <dbReference type="EMBL" id="PMD39453.1"/>
    </source>
</evidence>
<feature type="compositionally biased region" description="Low complexity" evidence="1">
    <location>
        <begin position="313"/>
        <end position="324"/>
    </location>
</feature>
<accession>A0A2J6RLQ6</accession>
<keyword evidence="3" id="KW-1185">Reference proteome</keyword>
<protein>
    <recommendedName>
        <fullName evidence="4">Fungal N-terminal domain-containing protein</fullName>
    </recommendedName>
</protein>
<dbReference type="STRING" id="1149755.A0A2J6RLQ6"/>
<feature type="compositionally biased region" description="Gly residues" evidence="1">
    <location>
        <begin position="325"/>
        <end position="345"/>
    </location>
</feature>
<dbReference type="EMBL" id="KZ613946">
    <property type="protein sequence ID" value="PMD39453.1"/>
    <property type="molecule type" value="Genomic_DNA"/>
</dbReference>
<proteinExistence type="predicted"/>
<feature type="compositionally biased region" description="Low complexity" evidence="1">
    <location>
        <begin position="362"/>
        <end position="405"/>
    </location>
</feature>
<feature type="compositionally biased region" description="Low complexity" evidence="1">
    <location>
        <begin position="425"/>
        <end position="464"/>
    </location>
</feature>
<evidence type="ECO:0000256" key="1">
    <source>
        <dbReference type="SAM" id="MobiDB-lite"/>
    </source>
</evidence>
<feature type="compositionally biased region" description="Low complexity" evidence="1">
    <location>
        <begin position="482"/>
        <end position="496"/>
    </location>
</feature>
<gene>
    <name evidence="2" type="ORF">L207DRAFT_566445</name>
</gene>
<dbReference type="PANTHER" id="PTHR38886">
    <property type="entry name" value="SESA DOMAIN-CONTAINING PROTEIN"/>
    <property type="match status" value="1"/>
</dbReference>
<dbReference type="OrthoDB" id="3045089at2759"/>
<organism evidence="2 3">
    <name type="scientific">Hyaloscypha variabilis (strain UAMH 11265 / GT02V1 / F)</name>
    <name type="common">Meliniomyces variabilis</name>
    <dbReference type="NCBI Taxonomy" id="1149755"/>
    <lineage>
        <taxon>Eukaryota</taxon>
        <taxon>Fungi</taxon>
        <taxon>Dikarya</taxon>
        <taxon>Ascomycota</taxon>
        <taxon>Pezizomycotina</taxon>
        <taxon>Leotiomycetes</taxon>
        <taxon>Helotiales</taxon>
        <taxon>Hyaloscyphaceae</taxon>
        <taxon>Hyaloscypha</taxon>
        <taxon>Hyaloscypha variabilis</taxon>
    </lineage>
</organism>
<feature type="compositionally biased region" description="Gly residues" evidence="1">
    <location>
        <begin position="465"/>
        <end position="481"/>
    </location>
</feature>
<reference evidence="2 3" key="1">
    <citation type="submission" date="2016-04" db="EMBL/GenBank/DDBJ databases">
        <title>A degradative enzymes factory behind the ericoid mycorrhizal symbiosis.</title>
        <authorList>
            <consortium name="DOE Joint Genome Institute"/>
            <person name="Martino E."/>
            <person name="Morin E."/>
            <person name="Grelet G."/>
            <person name="Kuo A."/>
            <person name="Kohler A."/>
            <person name="Daghino S."/>
            <person name="Barry K."/>
            <person name="Choi C."/>
            <person name="Cichocki N."/>
            <person name="Clum A."/>
            <person name="Copeland A."/>
            <person name="Hainaut M."/>
            <person name="Haridas S."/>
            <person name="Labutti K."/>
            <person name="Lindquist E."/>
            <person name="Lipzen A."/>
            <person name="Khouja H.-R."/>
            <person name="Murat C."/>
            <person name="Ohm R."/>
            <person name="Olson A."/>
            <person name="Spatafora J."/>
            <person name="Veneault-Fourrey C."/>
            <person name="Henrissat B."/>
            <person name="Grigoriev I."/>
            <person name="Martin F."/>
            <person name="Perotto S."/>
        </authorList>
    </citation>
    <scope>NUCLEOTIDE SEQUENCE [LARGE SCALE GENOMIC DNA]</scope>
    <source>
        <strain evidence="2 3">F</strain>
    </source>
</reference>
<name>A0A2J6RLQ6_HYAVF</name>
<evidence type="ECO:0000313" key="3">
    <source>
        <dbReference type="Proteomes" id="UP000235786"/>
    </source>
</evidence>